<evidence type="ECO:0000259" key="1">
    <source>
        <dbReference type="Pfam" id="PF01872"/>
    </source>
</evidence>
<keyword evidence="3" id="KW-1185">Reference proteome</keyword>
<dbReference type="PANTHER" id="PTHR38011">
    <property type="entry name" value="DIHYDROFOLATE REDUCTASE FAMILY PROTEIN (AFU_ORTHOLOGUE AFUA_8G06820)"/>
    <property type="match status" value="1"/>
</dbReference>
<dbReference type="KEGG" id="nhy:JQS43_03145"/>
<protein>
    <submittedName>
        <fullName evidence="2">Dihydrofolate reductase family protein</fullName>
    </submittedName>
</protein>
<gene>
    <name evidence="2" type="ORF">JQS43_03145</name>
</gene>
<dbReference type="Gene3D" id="3.40.430.10">
    <property type="entry name" value="Dihydrofolate Reductase, subunit A"/>
    <property type="match status" value="1"/>
</dbReference>
<dbReference type="InterPro" id="IPR024072">
    <property type="entry name" value="DHFR-like_dom_sf"/>
</dbReference>
<evidence type="ECO:0000313" key="3">
    <source>
        <dbReference type="Proteomes" id="UP000662857"/>
    </source>
</evidence>
<sequence length="193" mass="21353">MRRLVYYVGISIDGYIAGPGNEVDFYPVGDDLVEWMKERHPELIPTHIRSQFGLTDVPNRRFDALVMGRGTYQPALDIGVTSPYSPLRQYVVSSTLASIADPSVELVTDDPVGLVRRLKAESSDKDICLAGGGKLAGTLLPEIDELLVKWYPVVAGAGIPAFQGTFNPTPFTPTRRESFRNGIQVTWFQRTHS</sequence>
<dbReference type="PANTHER" id="PTHR38011:SF11">
    <property type="entry name" value="2,5-DIAMINO-6-RIBOSYLAMINO-4(3H)-PYRIMIDINONE 5'-PHOSPHATE REDUCTASE"/>
    <property type="match status" value="1"/>
</dbReference>
<proteinExistence type="predicted"/>
<feature type="domain" description="Bacterial bifunctional deaminase-reductase C-terminal" evidence="1">
    <location>
        <begin position="6"/>
        <end position="184"/>
    </location>
</feature>
<evidence type="ECO:0000313" key="2">
    <source>
        <dbReference type="EMBL" id="QSB17084.1"/>
    </source>
</evidence>
<dbReference type="InterPro" id="IPR050765">
    <property type="entry name" value="Riboflavin_Biosynth_HTPR"/>
</dbReference>
<reference evidence="2" key="1">
    <citation type="submission" date="2021-02" db="EMBL/GenBank/DDBJ databases">
        <title>Natrosporangium hydrolyticum gen. nov., sp. nov, a haloalkaliphilic actinobacterium from a soda solonchak soil.</title>
        <authorList>
            <person name="Sorokin D.Y."/>
            <person name="Khijniak T.V."/>
            <person name="Zakharycheva A.P."/>
            <person name="Boueva O.V."/>
            <person name="Ariskina E.V."/>
            <person name="Hahnke R.L."/>
            <person name="Bunk B."/>
            <person name="Sproer C."/>
            <person name="Schumann P."/>
            <person name="Evtushenko L.I."/>
            <person name="Kublanov I.V."/>
        </authorList>
    </citation>
    <scope>NUCLEOTIDE SEQUENCE</scope>
    <source>
        <strain evidence="2">DSM 106523</strain>
    </source>
</reference>
<accession>A0A895YGR6</accession>
<dbReference type="EMBL" id="CP070499">
    <property type="protein sequence ID" value="QSB17084.1"/>
    <property type="molecule type" value="Genomic_DNA"/>
</dbReference>
<dbReference type="InterPro" id="IPR002734">
    <property type="entry name" value="RibDG_C"/>
</dbReference>
<dbReference type="GO" id="GO:0008703">
    <property type="term" value="F:5-amino-6-(5-phosphoribosylamino)uracil reductase activity"/>
    <property type="evidence" value="ECO:0007669"/>
    <property type="project" value="InterPro"/>
</dbReference>
<dbReference type="SUPFAM" id="SSF53597">
    <property type="entry name" value="Dihydrofolate reductase-like"/>
    <property type="match status" value="1"/>
</dbReference>
<name>A0A895YGR6_9ACTN</name>
<dbReference type="AlphaFoldDB" id="A0A895YGR6"/>
<dbReference type="Pfam" id="PF01872">
    <property type="entry name" value="RibD_C"/>
    <property type="match status" value="1"/>
</dbReference>
<dbReference type="GO" id="GO:0009231">
    <property type="term" value="P:riboflavin biosynthetic process"/>
    <property type="evidence" value="ECO:0007669"/>
    <property type="project" value="InterPro"/>
</dbReference>
<organism evidence="2 3">
    <name type="scientific">Natronosporangium hydrolyticum</name>
    <dbReference type="NCBI Taxonomy" id="2811111"/>
    <lineage>
        <taxon>Bacteria</taxon>
        <taxon>Bacillati</taxon>
        <taxon>Actinomycetota</taxon>
        <taxon>Actinomycetes</taxon>
        <taxon>Micromonosporales</taxon>
        <taxon>Micromonosporaceae</taxon>
        <taxon>Natronosporangium</taxon>
    </lineage>
</organism>
<dbReference type="Proteomes" id="UP000662857">
    <property type="component" value="Chromosome"/>
</dbReference>